<comment type="subcellular location">
    <subcellularLocation>
        <location evidence="2 12">Cell membrane</location>
        <topology evidence="2 12">Lipid-anchor</topology>
    </subcellularLocation>
</comment>
<feature type="domain" description="PBP" evidence="13">
    <location>
        <begin position="27"/>
        <end position="259"/>
    </location>
</feature>
<dbReference type="CDD" id="cd13653">
    <property type="entry name" value="PBP2_phosphate_like_1"/>
    <property type="match status" value="1"/>
</dbReference>
<dbReference type="Proteomes" id="UP001224533">
    <property type="component" value="Chromosome"/>
</dbReference>
<dbReference type="GO" id="GO:0042301">
    <property type="term" value="F:phosphate ion binding"/>
    <property type="evidence" value="ECO:0007669"/>
    <property type="project" value="UniProtKB-UniRule"/>
</dbReference>
<keyword evidence="7 12" id="KW-0592">Phosphate transport</keyword>
<evidence type="ECO:0000256" key="11">
    <source>
        <dbReference type="ARBA" id="ARBA00023288"/>
    </source>
</evidence>
<evidence type="ECO:0000313" key="15">
    <source>
        <dbReference type="Proteomes" id="UP001224533"/>
    </source>
</evidence>
<keyword evidence="10 12" id="KW-0564">Palmitate</keyword>
<dbReference type="GO" id="GO:0005886">
    <property type="term" value="C:plasma membrane"/>
    <property type="evidence" value="ECO:0007669"/>
    <property type="project" value="UniProtKB-SubCell"/>
</dbReference>
<proteinExistence type="inferred from homology"/>
<evidence type="ECO:0000256" key="5">
    <source>
        <dbReference type="ARBA" id="ARBA00022448"/>
    </source>
</evidence>
<evidence type="ECO:0000256" key="12">
    <source>
        <dbReference type="RuleBase" id="RU367119"/>
    </source>
</evidence>
<dbReference type="Pfam" id="PF12849">
    <property type="entry name" value="PBP_like_2"/>
    <property type="match status" value="1"/>
</dbReference>
<keyword evidence="8" id="KW-0732">Signal</keyword>
<dbReference type="RefSeq" id="WP_283472426.1">
    <property type="nucleotide sequence ID" value="NZ_CP114501.1"/>
</dbReference>
<reference evidence="14 15" key="1">
    <citation type="submission" date="2022-12" db="EMBL/GenBank/DDBJ databases">
        <title>Assessment of beneficial effects and identification of host adaptation-associated genes of Ligilactobacillus salivarius isolated from Meles meles.</title>
        <authorList>
            <person name="Wang Y."/>
        </authorList>
    </citation>
    <scope>NUCLEOTIDE SEQUENCE [LARGE SCALE GENOMIC DNA]</scope>
    <source>
        <strain evidence="14 15">S35</strain>
    </source>
</reference>
<dbReference type="PANTHER" id="PTHR30570:SF4">
    <property type="entry name" value="PHOSPHATE-BINDING PROTEIN PSTS 1"/>
    <property type="match status" value="1"/>
</dbReference>
<dbReference type="InterPro" id="IPR011862">
    <property type="entry name" value="Phos-bd"/>
</dbReference>
<dbReference type="Gene3D" id="3.40.190.10">
    <property type="entry name" value="Periplasmic binding protein-like II"/>
    <property type="match status" value="2"/>
</dbReference>
<evidence type="ECO:0000256" key="1">
    <source>
        <dbReference type="ARBA" id="ARBA00002841"/>
    </source>
</evidence>
<comment type="subunit">
    <text evidence="4 12">The complex is composed of two ATP-binding proteins (PstB), two transmembrane proteins (PstC and PstA) and a solute-binding protein (PstS).</text>
</comment>
<accession>A0ABD7YWL5</accession>
<evidence type="ECO:0000256" key="4">
    <source>
        <dbReference type="ARBA" id="ARBA00011529"/>
    </source>
</evidence>
<dbReference type="GO" id="GO:0006817">
    <property type="term" value="P:phosphate ion transport"/>
    <property type="evidence" value="ECO:0007669"/>
    <property type="project" value="UniProtKB-UniRule"/>
</dbReference>
<organism evidence="14 15">
    <name type="scientific">Ligilactobacillus salivarius</name>
    <dbReference type="NCBI Taxonomy" id="1624"/>
    <lineage>
        <taxon>Bacteria</taxon>
        <taxon>Bacillati</taxon>
        <taxon>Bacillota</taxon>
        <taxon>Bacilli</taxon>
        <taxon>Lactobacillales</taxon>
        <taxon>Lactobacillaceae</taxon>
        <taxon>Ligilactobacillus</taxon>
    </lineage>
</organism>
<keyword evidence="5 12" id="KW-0813">Transport</keyword>
<evidence type="ECO:0000313" key="14">
    <source>
        <dbReference type="EMBL" id="WHS18241.1"/>
    </source>
</evidence>
<evidence type="ECO:0000256" key="7">
    <source>
        <dbReference type="ARBA" id="ARBA00022592"/>
    </source>
</evidence>
<comment type="function">
    <text evidence="1">Part of the ABC transporter complex PstSACB involved in phosphate import.</text>
</comment>
<dbReference type="NCBIfam" id="TIGR02136">
    <property type="entry name" value="ptsS_2"/>
    <property type="match status" value="1"/>
</dbReference>
<comment type="function">
    <text evidence="12">Involved in the system for phosphate transport across the cytoplasmic membrane.</text>
</comment>
<dbReference type="AlphaFoldDB" id="A0ABD7YWL5"/>
<evidence type="ECO:0000256" key="8">
    <source>
        <dbReference type="ARBA" id="ARBA00022729"/>
    </source>
</evidence>
<comment type="similarity">
    <text evidence="3 12">Belongs to the PstS family.</text>
</comment>
<dbReference type="InterPro" id="IPR024370">
    <property type="entry name" value="PBP_domain"/>
</dbReference>
<dbReference type="InterPro" id="IPR050811">
    <property type="entry name" value="Phosphate_ABC_transporter"/>
</dbReference>
<gene>
    <name evidence="14" type="ORF">O2U02_03220</name>
</gene>
<dbReference type="SUPFAM" id="SSF53850">
    <property type="entry name" value="Periplasmic binding protein-like II"/>
    <property type="match status" value="1"/>
</dbReference>
<name>A0ABD7YWL5_9LACO</name>
<evidence type="ECO:0000259" key="13">
    <source>
        <dbReference type="Pfam" id="PF12849"/>
    </source>
</evidence>
<keyword evidence="11 12" id="KW-0449">Lipoprotein</keyword>
<keyword evidence="9" id="KW-0472">Membrane</keyword>
<evidence type="ECO:0000256" key="2">
    <source>
        <dbReference type="ARBA" id="ARBA00004193"/>
    </source>
</evidence>
<evidence type="ECO:0000256" key="9">
    <source>
        <dbReference type="ARBA" id="ARBA00023136"/>
    </source>
</evidence>
<keyword evidence="6 12" id="KW-1003">Cell membrane</keyword>
<evidence type="ECO:0000256" key="6">
    <source>
        <dbReference type="ARBA" id="ARBA00022475"/>
    </source>
</evidence>
<protein>
    <recommendedName>
        <fullName evidence="12">Phosphate-binding protein</fullName>
    </recommendedName>
</protein>
<evidence type="ECO:0000256" key="10">
    <source>
        <dbReference type="ARBA" id="ARBA00023139"/>
    </source>
</evidence>
<evidence type="ECO:0000256" key="3">
    <source>
        <dbReference type="ARBA" id="ARBA00008725"/>
    </source>
</evidence>
<dbReference type="EMBL" id="CP114509">
    <property type="protein sequence ID" value="WHS18241.1"/>
    <property type="molecule type" value="Genomic_DNA"/>
</dbReference>
<dbReference type="PANTHER" id="PTHR30570">
    <property type="entry name" value="PERIPLASMIC PHOSPHATE BINDING COMPONENT OF PHOSPHATE ABC TRANSPORTER"/>
    <property type="match status" value="1"/>
</dbReference>
<sequence>MKNKFFKVTLAMVGTILSLGLGVNLSKANSRQVIGVGSTALQPLAEQVGNRFSDKYGVDVSIQGGGSGTGLSQVQAGSINIGNSDVFAEEQGGIDAKKLQDHKVAVVGIAPVVNKNVKVNNLTSEQLKKIFTGKITNWKQVGGKNQKIVLVNRAKGSGTRKTFENSILKGSTAKNSQEQDSNGTVQKIVAQTPGAISYLAFSYVNANKADGIKSVNIDSVKPNYQNVTTNKWKIWSYEHMYTKGKATGNTKKYIDYVESKSIQKTLVKKLGYISINDMKVSKNAKGDILPQK</sequence>